<sequence length="144" mass="16188">MHDLVRDMAIKVASVIPHRFLVKAGMQLEDIPNEEMWSEDLVRVSLRKFFKSDDNLMLRGEEIGSWKSKKLSTGDLRTSMTLSLVSDDGKRDNPTTTAFFVGYGDIEETLSHRNVNLSKVVGTEGTLVLPRGIQSVIYLMIAMV</sequence>
<dbReference type="AlphaFoldDB" id="W9R210"/>
<organism evidence="1 2">
    <name type="scientific">Morus notabilis</name>
    <dbReference type="NCBI Taxonomy" id="981085"/>
    <lineage>
        <taxon>Eukaryota</taxon>
        <taxon>Viridiplantae</taxon>
        <taxon>Streptophyta</taxon>
        <taxon>Embryophyta</taxon>
        <taxon>Tracheophyta</taxon>
        <taxon>Spermatophyta</taxon>
        <taxon>Magnoliopsida</taxon>
        <taxon>eudicotyledons</taxon>
        <taxon>Gunneridae</taxon>
        <taxon>Pentapetalae</taxon>
        <taxon>rosids</taxon>
        <taxon>fabids</taxon>
        <taxon>Rosales</taxon>
        <taxon>Moraceae</taxon>
        <taxon>Moreae</taxon>
        <taxon>Morus</taxon>
    </lineage>
</organism>
<accession>W9R210</accession>
<dbReference type="EMBL" id="KE344499">
    <property type="protein sequence ID" value="EXB64357.1"/>
    <property type="molecule type" value="Genomic_DNA"/>
</dbReference>
<name>W9R210_9ROSA</name>
<dbReference type="Proteomes" id="UP000030645">
    <property type="component" value="Unassembled WGS sequence"/>
</dbReference>
<protein>
    <submittedName>
        <fullName evidence="1">Uncharacterized protein</fullName>
    </submittedName>
</protein>
<proteinExistence type="predicted"/>
<evidence type="ECO:0000313" key="2">
    <source>
        <dbReference type="Proteomes" id="UP000030645"/>
    </source>
</evidence>
<keyword evidence="2" id="KW-1185">Reference proteome</keyword>
<evidence type="ECO:0000313" key="1">
    <source>
        <dbReference type="EMBL" id="EXB64357.1"/>
    </source>
</evidence>
<gene>
    <name evidence="1" type="ORF">L484_003022</name>
</gene>
<reference evidence="2" key="1">
    <citation type="submission" date="2013-01" db="EMBL/GenBank/DDBJ databases">
        <title>Draft Genome Sequence of a Mulberry Tree, Morus notabilis C.K. Schneid.</title>
        <authorList>
            <person name="He N."/>
            <person name="Zhao S."/>
        </authorList>
    </citation>
    <scope>NUCLEOTIDE SEQUENCE</scope>
</reference>